<accession>A0ABP7TUU1</accession>
<gene>
    <name evidence="2" type="ORF">GCM10022247_65850</name>
</gene>
<sequence length="222" mass="22836">MKRRLGYLGLWLVATALAVGMAWLGLRSVLVAAAPGRLDLLDHLGAETARASGNGDAIALGPPTSAAGATGPLAPTGRSGIPIHPPGPGSPGPGPVDPGFPTTTTPPPNVRPTENGTKPTTTRPTVGAGTTTTTPQTDPSLLGQPEPQTRTVRTRGGDSTLRFAQDDVSVVTARPVSGHAVKVERTSATSVIVTFSSANSFSRIQANWSDGPAWRITEYQYS</sequence>
<comment type="caution">
    <text evidence="2">The sequence shown here is derived from an EMBL/GenBank/DDBJ whole genome shotgun (WGS) entry which is preliminary data.</text>
</comment>
<dbReference type="Proteomes" id="UP001501747">
    <property type="component" value="Unassembled WGS sequence"/>
</dbReference>
<protein>
    <recommendedName>
        <fullName evidence="4">Secreted protein</fullName>
    </recommendedName>
</protein>
<proteinExistence type="predicted"/>
<keyword evidence="3" id="KW-1185">Reference proteome</keyword>
<feature type="region of interest" description="Disordered" evidence="1">
    <location>
        <begin position="55"/>
        <end position="154"/>
    </location>
</feature>
<feature type="compositionally biased region" description="Low complexity" evidence="1">
    <location>
        <begin position="119"/>
        <end position="139"/>
    </location>
</feature>
<feature type="compositionally biased region" description="Pro residues" evidence="1">
    <location>
        <begin position="83"/>
        <end position="110"/>
    </location>
</feature>
<dbReference type="RefSeq" id="WP_344883827.1">
    <property type="nucleotide sequence ID" value="NZ_BAABAL010000020.1"/>
</dbReference>
<organism evidence="2 3">
    <name type="scientific">Allokutzneria multivorans</name>
    <dbReference type="NCBI Taxonomy" id="1142134"/>
    <lineage>
        <taxon>Bacteria</taxon>
        <taxon>Bacillati</taxon>
        <taxon>Actinomycetota</taxon>
        <taxon>Actinomycetes</taxon>
        <taxon>Pseudonocardiales</taxon>
        <taxon>Pseudonocardiaceae</taxon>
        <taxon>Allokutzneria</taxon>
    </lineage>
</organism>
<dbReference type="EMBL" id="BAABAL010000020">
    <property type="protein sequence ID" value="GAA4031635.1"/>
    <property type="molecule type" value="Genomic_DNA"/>
</dbReference>
<evidence type="ECO:0000256" key="1">
    <source>
        <dbReference type="SAM" id="MobiDB-lite"/>
    </source>
</evidence>
<reference evidence="3" key="1">
    <citation type="journal article" date="2019" name="Int. J. Syst. Evol. Microbiol.">
        <title>The Global Catalogue of Microorganisms (GCM) 10K type strain sequencing project: providing services to taxonomists for standard genome sequencing and annotation.</title>
        <authorList>
            <consortium name="The Broad Institute Genomics Platform"/>
            <consortium name="The Broad Institute Genome Sequencing Center for Infectious Disease"/>
            <person name="Wu L."/>
            <person name="Ma J."/>
        </authorList>
    </citation>
    <scope>NUCLEOTIDE SEQUENCE [LARGE SCALE GENOMIC DNA]</scope>
    <source>
        <strain evidence="3">JCM 17342</strain>
    </source>
</reference>
<feature type="compositionally biased region" description="Low complexity" evidence="1">
    <location>
        <begin position="59"/>
        <end position="82"/>
    </location>
</feature>
<evidence type="ECO:0000313" key="2">
    <source>
        <dbReference type="EMBL" id="GAA4031635.1"/>
    </source>
</evidence>
<name>A0ABP7TUU1_9PSEU</name>
<evidence type="ECO:0000313" key="3">
    <source>
        <dbReference type="Proteomes" id="UP001501747"/>
    </source>
</evidence>
<evidence type="ECO:0008006" key="4">
    <source>
        <dbReference type="Google" id="ProtNLM"/>
    </source>
</evidence>